<dbReference type="Proteomes" id="UP000054097">
    <property type="component" value="Unassembled WGS sequence"/>
</dbReference>
<reference evidence="3" key="2">
    <citation type="submission" date="2015-01" db="EMBL/GenBank/DDBJ databases">
        <title>Evolutionary Origins and Diversification of the Mycorrhizal Mutualists.</title>
        <authorList>
            <consortium name="DOE Joint Genome Institute"/>
            <consortium name="Mycorrhizal Genomics Consortium"/>
            <person name="Kohler A."/>
            <person name="Kuo A."/>
            <person name="Nagy L.G."/>
            <person name="Floudas D."/>
            <person name="Copeland A."/>
            <person name="Barry K.W."/>
            <person name="Cichocki N."/>
            <person name="Veneault-Fourrey C."/>
            <person name="LaButti K."/>
            <person name="Lindquist E.A."/>
            <person name="Lipzen A."/>
            <person name="Lundell T."/>
            <person name="Morin E."/>
            <person name="Murat C."/>
            <person name="Riley R."/>
            <person name="Ohm R."/>
            <person name="Sun H."/>
            <person name="Tunlid A."/>
            <person name="Henrissat B."/>
            <person name="Grigoriev I.V."/>
            <person name="Hibbett D.S."/>
            <person name="Martin F."/>
        </authorList>
    </citation>
    <scope>NUCLEOTIDE SEQUENCE [LARGE SCALE GENOMIC DNA]</scope>
    <source>
        <strain evidence="3">MAFF 305830</strain>
    </source>
</reference>
<dbReference type="EMBL" id="KN824328">
    <property type="protein sequence ID" value="KIM24062.1"/>
    <property type="molecule type" value="Genomic_DNA"/>
</dbReference>
<proteinExistence type="predicted"/>
<feature type="region of interest" description="Disordered" evidence="1">
    <location>
        <begin position="86"/>
        <end position="112"/>
    </location>
</feature>
<evidence type="ECO:0000256" key="1">
    <source>
        <dbReference type="SAM" id="MobiDB-lite"/>
    </source>
</evidence>
<dbReference type="OrthoDB" id="3247268at2759"/>
<dbReference type="AlphaFoldDB" id="A0A0C2X3Y7"/>
<organism evidence="2 3">
    <name type="scientific">Serendipita vermifera MAFF 305830</name>
    <dbReference type="NCBI Taxonomy" id="933852"/>
    <lineage>
        <taxon>Eukaryota</taxon>
        <taxon>Fungi</taxon>
        <taxon>Dikarya</taxon>
        <taxon>Basidiomycota</taxon>
        <taxon>Agaricomycotina</taxon>
        <taxon>Agaricomycetes</taxon>
        <taxon>Sebacinales</taxon>
        <taxon>Serendipitaceae</taxon>
        <taxon>Serendipita</taxon>
    </lineage>
</organism>
<keyword evidence="3" id="KW-1185">Reference proteome</keyword>
<accession>A0A0C2X3Y7</accession>
<feature type="region of interest" description="Disordered" evidence="1">
    <location>
        <begin position="1"/>
        <end position="43"/>
    </location>
</feature>
<evidence type="ECO:0000313" key="3">
    <source>
        <dbReference type="Proteomes" id="UP000054097"/>
    </source>
</evidence>
<evidence type="ECO:0000313" key="2">
    <source>
        <dbReference type="EMBL" id="KIM24062.1"/>
    </source>
</evidence>
<name>A0A0C2X3Y7_SERVB</name>
<reference evidence="2 3" key="1">
    <citation type="submission" date="2014-04" db="EMBL/GenBank/DDBJ databases">
        <authorList>
            <consortium name="DOE Joint Genome Institute"/>
            <person name="Kuo A."/>
            <person name="Zuccaro A."/>
            <person name="Kohler A."/>
            <person name="Nagy L.G."/>
            <person name="Floudas D."/>
            <person name="Copeland A."/>
            <person name="Barry K.W."/>
            <person name="Cichocki N."/>
            <person name="Veneault-Fourrey C."/>
            <person name="LaButti K."/>
            <person name="Lindquist E.A."/>
            <person name="Lipzen A."/>
            <person name="Lundell T."/>
            <person name="Morin E."/>
            <person name="Murat C."/>
            <person name="Sun H."/>
            <person name="Tunlid A."/>
            <person name="Henrissat B."/>
            <person name="Grigoriev I.V."/>
            <person name="Hibbett D.S."/>
            <person name="Martin F."/>
            <person name="Nordberg H.P."/>
            <person name="Cantor M.N."/>
            <person name="Hua S.X."/>
        </authorList>
    </citation>
    <scope>NUCLEOTIDE SEQUENCE [LARGE SCALE GENOMIC DNA]</scope>
    <source>
        <strain evidence="2 3">MAFF 305830</strain>
    </source>
</reference>
<protein>
    <submittedName>
        <fullName evidence="2">Uncharacterized protein</fullName>
    </submittedName>
</protein>
<gene>
    <name evidence="2" type="ORF">M408DRAFT_76472</name>
</gene>
<dbReference type="HOGENOM" id="CLU_2147418_0_0_1"/>
<sequence>MAESSTQEVKENAQENQQEVEDWDKTREGGTAENAENETGEYKSLGRSAGRGLAQLMSPHAQRGKELVLTEEEEQRLAAELGKWAPMQINTDTNPYEGQEDSYFKEQASASE</sequence>